<dbReference type="RefSeq" id="WP_021695438.1">
    <property type="nucleotide sequence ID" value="NZ_BATB01000079.1"/>
</dbReference>
<dbReference type="Pfam" id="PF03734">
    <property type="entry name" value="YkuD"/>
    <property type="match status" value="1"/>
</dbReference>
<evidence type="ECO:0000313" key="12">
    <source>
        <dbReference type="Proteomes" id="UP000016566"/>
    </source>
</evidence>
<dbReference type="eggNOG" id="COG1376">
    <property type="taxonomic scope" value="Bacteria"/>
</dbReference>
<dbReference type="GO" id="GO:0005576">
    <property type="term" value="C:extracellular region"/>
    <property type="evidence" value="ECO:0007669"/>
    <property type="project" value="TreeGrafter"/>
</dbReference>
<feature type="active site" description="Proton donor/acceptor" evidence="7">
    <location>
        <position position="411"/>
    </location>
</feature>
<keyword evidence="6 7" id="KW-0961">Cell wall biogenesis/degradation</keyword>
<feature type="compositionally biased region" description="Low complexity" evidence="8">
    <location>
        <begin position="42"/>
        <end position="81"/>
    </location>
</feature>
<sequence length="452" mass="46849">MSRTLTRLSLSVFALAAGGALAQQSQESGADIAADTREILQGAPSDASGGASPADTSGGTTSPDGASEAPSSPAAQSEPAPAASPEPLPVPTPGGSSAQPETLRLLENSGARPVEAQQGTPDQSGGGSSPSVEVPTVVPMPDEAAMQAEPAKGVPSPEAIEAATYEGGTLPDGQSALTVKVQVLLDRAHVSPGIIDGWKGGMSESAIAAFETREGFAADGQLDQQVWDALTANLSKPMLQSYTITEDDISGLSAPLPDDYAELAELDQLGYTRVTEKLAERFHMSEDFLTALNAQAAWQTGTTITVTDPGPRLETKVARIEVRKDTSRLAGFDADGRMILNYPVTIGSSQTPSPSGTVEVVAVALDPTYTYNPDINFQQGDNDEVLILPPGPNGPVGSVWIDLSKPTYGLHGTSKPDSLFNAASHGCVRMTNWDAEELAHLVSSGVTVEFVE</sequence>
<dbReference type="GO" id="GO:0071972">
    <property type="term" value="F:peptidoglycan L,D-transpeptidase activity"/>
    <property type="evidence" value="ECO:0007669"/>
    <property type="project" value="TreeGrafter"/>
</dbReference>
<comment type="pathway">
    <text evidence="1 7">Cell wall biogenesis; peptidoglycan biosynthesis.</text>
</comment>
<organism evidence="11 12">
    <name type="scientific">Limimaricola cinnabarinus LL-001</name>
    <dbReference type="NCBI Taxonomy" id="1337093"/>
    <lineage>
        <taxon>Bacteria</taxon>
        <taxon>Pseudomonadati</taxon>
        <taxon>Pseudomonadota</taxon>
        <taxon>Alphaproteobacteria</taxon>
        <taxon>Rhodobacterales</taxon>
        <taxon>Paracoccaceae</taxon>
        <taxon>Limimaricola</taxon>
    </lineage>
</organism>
<evidence type="ECO:0000256" key="6">
    <source>
        <dbReference type="ARBA" id="ARBA00023316"/>
    </source>
</evidence>
<evidence type="ECO:0000256" key="1">
    <source>
        <dbReference type="ARBA" id="ARBA00004752"/>
    </source>
</evidence>
<dbReference type="AlphaFoldDB" id="U3AI50"/>
<protein>
    <submittedName>
        <fullName evidence="11">Protein erfK/srfK</fullName>
    </submittedName>
</protein>
<dbReference type="SUPFAM" id="SSF141523">
    <property type="entry name" value="L,D-transpeptidase catalytic domain-like"/>
    <property type="match status" value="1"/>
</dbReference>
<dbReference type="GO" id="GO:0016740">
    <property type="term" value="F:transferase activity"/>
    <property type="evidence" value="ECO:0007669"/>
    <property type="project" value="UniProtKB-KW"/>
</dbReference>
<dbReference type="InterPro" id="IPR038063">
    <property type="entry name" value="Transpep_catalytic_dom"/>
</dbReference>
<dbReference type="GO" id="GO:0071555">
    <property type="term" value="P:cell wall organization"/>
    <property type="evidence" value="ECO:0007669"/>
    <property type="project" value="UniProtKB-UniRule"/>
</dbReference>
<dbReference type="InterPro" id="IPR036366">
    <property type="entry name" value="PGBDSf"/>
</dbReference>
<evidence type="ECO:0000256" key="7">
    <source>
        <dbReference type="PROSITE-ProRule" id="PRU01373"/>
    </source>
</evidence>
<feature type="compositionally biased region" description="Pro residues" evidence="8">
    <location>
        <begin position="82"/>
        <end position="92"/>
    </location>
</feature>
<feature type="domain" description="L,D-TPase catalytic" evidence="10">
    <location>
        <begin position="318"/>
        <end position="451"/>
    </location>
</feature>
<name>U3AI50_9RHOB</name>
<dbReference type="Proteomes" id="UP000016566">
    <property type="component" value="Unassembled WGS sequence"/>
</dbReference>
<dbReference type="Gene3D" id="1.10.101.10">
    <property type="entry name" value="PGBD-like superfamily/PGBD"/>
    <property type="match status" value="1"/>
</dbReference>
<keyword evidence="3" id="KW-0808">Transferase</keyword>
<comment type="caution">
    <text evidence="11">The sequence shown here is derived from an EMBL/GenBank/DDBJ whole genome shotgun (WGS) entry which is preliminary data.</text>
</comment>
<dbReference type="InterPro" id="IPR002477">
    <property type="entry name" value="Peptidoglycan-bd-like"/>
</dbReference>
<feature type="region of interest" description="Disordered" evidence="8">
    <location>
        <begin position="24"/>
        <end position="100"/>
    </location>
</feature>
<dbReference type="Pfam" id="PF01471">
    <property type="entry name" value="PG_binding_1"/>
    <property type="match status" value="1"/>
</dbReference>
<dbReference type="Gene3D" id="2.40.440.10">
    <property type="entry name" value="L,D-transpeptidase catalytic domain-like"/>
    <property type="match status" value="1"/>
</dbReference>
<comment type="similarity">
    <text evidence="2">Belongs to the YkuD family.</text>
</comment>
<dbReference type="CDD" id="cd16913">
    <property type="entry name" value="YkuD_like"/>
    <property type="match status" value="1"/>
</dbReference>
<dbReference type="InterPro" id="IPR005490">
    <property type="entry name" value="LD_TPept_cat_dom"/>
</dbReference>
<dbReference type="SUPFAM" id="SSF47090">
    <property type="entry name" value="PGBD-like"/>
    <property type="match status" value="1"/>
</dbReference>
<feature type="signal peptide" evidence="9">
    <location>
        <begin position="1"/>
        <end position="22"/>
    </location>
</feature>
<dbReference type="OrthoDB" id="9787225at2"/>
<evidence type="ECO:0000256" key="4">
    <source>
        <dbReference type="ARBA" id="ARBA00022960"/>
    </source>
</evidence>
<evidence type="ECO:0000256" key="8">
    <source>
        <dbReference type="SAM" id="MobiDB-lite"/>
    </source>
</evidence>
<evidence type="ECO:0000313" key="11">
    <source>
        <dbReference type="EMBL" id="GAD57339.1"/>
    </source>
</evidence>
<evidence type="ECO:0000259" key="10">
    <source>
        <dbReference type="PROSITE" id="PS52029"/>
    </source>
</evidence>
<keyword evidence="12" id="KW-1185">Reference proteome</keyword>
<dbReference type="UniPathway" id="UPA00219"/>
<feature type="active site" description="Nucleophile" evidence="7">
    <location>
        <position position="427"/>
    </location>
</feature>
<dbReference type="GO" id="GO:0008360">
    <property type="term" value="P:regulation of cell shape"/>
    <property type="evidence" value="ECO:0007669"/>
    <property type="project" value="UniProtKB-UniRule"/>
</dbReference>
<dbReference type="STRING" id="1337093.MBELCI_3391"/>
<feature type="region of interest" description="Disordered" evidence="8">
    <location>
        <begin position="112"/>
        <end position="136"/>
    </location>
</feature>
<proteinExistence type="inferred from homology"/>
<reference evidence="11" key="1">
    <citation type="journal article" date="2013" name="Genome Announc.">
        <title>Draft Genome Sequence of Loktanella cinnabarina LL-001T, Isolated from Deep-Sea Floor Sediment.</title>
        <authorList>
            <person name="Nishi S."/>
            <person name="Tsubouchi T."/>
            <person name="Takaki Y."/>
            <person name="Koyanagi R."/>
            <person name="Satoh N."/>
            <person name="Maruyama T."/>
            <person name="Hatada Y."/>
        </authorList>
    </citation>
    <scope>NUCLEOTIDE SEQUENCE [LARGE SCALE GENOMIC DNA]</scope>
    <source>
        <strain evidence="11">LL-001</strain>
    </source>
</reference>
<evidence type="ECO:0000256" key="5">
    <source>
        <dbReference type="ARBA" id="ARBA00022984"/>
    </source>
</evidence>
<gene>
    <name evidence="11" type="ORF">MBELCI_3391</name>
</gene>
<dbReference type="GO" id="GO:0018104">
    <property type="term" value="P:peptidoglycan-protein cross-linking"/>
    <property type="evidence" value="ECO:0007669"/>
    <property type="project" value="TreeGrafter"/>
</dbReference>
<evidence type="ECO:0000256" key="2">
    <source>
        <dbReference type="ARBA" id="ARBA00005992"/>
    </source>
</evidence>
<keyword evidence="5 7" id="KW-0573">Peptidoglycan synthesis</keyword>
<dbReference type="PANTHER" id="PTHR30582">
    <property type="entry name" value="L,D-TRANSPEPTIDASE"/>
    <property type="match status" value="1"/>
</dbReference>
<evidence type="ECO:0000256" key="3">
    <source>
        <dbReference type="ARBA" id="ARBA00022679"/>
    </source>
</evidence>
<evidence type="ECO:0000256" key="9">
    <source>
        <dbReference type="SAM" id="SignalP"/>
    </source>
</evidence>
<dbReference type="InterPro" id="IPR036365">
    <property type="entry name" value="PGBD-like_sf"/>
</dbReference>
<feature type="chain" id="PRO_5004637974" evidence="9">
    <location>
        <begin position="23"/>
        <end position="452"/>
    </location>
</feature>
<keyword evidence="4 7" id="KW-0133">Cell shape</keyword>
<dbReference type="PANTHER" id="PTHR30582:SF30">
    <property type="entry name" value="BLR4375 PROTEIN"/>
    <property type="match status" value="1"/>
</dbReference>
<dbReference type="InterPro" id="IPR050979">
    <property type="entry name" value="LD-transpeptidase"/>
</dbReference>
<accession>U3AI50</accession>
<dbReference type="PROSITE" id="PS52029">
    <property type="entry name" value="LD_TPASE"/>
    <property type="match status" value="1"/>
</dbReference>
<dbReference type="EMBL" id="BATB01000079">
    <property type="protein sequence ID" value="GAD57339.1"/>
    <property type="molecule type" value="Genomic_DNA"/>
</dbReference>
<keyword evidence="9" id="KW-0732">Signal</keyword>